<keyword evidence="8" id="KW-0675">Receptor</keyword>
<dbReference type="PANTHER" id="PTHR48063">
    <property type="entry name" value="LRR RECEPTOR-LIKE KINASE"/>
    <property type="match status" value="1"/>
</dbReference>
<evidence type="ECO:0000256" key="9">
    <source>
        <dbReference type="ARBA" id="ARBA00023180"/>
    </source>
</evidence>
<keyword evidence="3" id="KW-0812">Transmembrane</keyword>
<keyword evidence="9" id="KW-0325">Glycoprotein</keyword>
<evidence type="ECO:0000256" key="8">
    <source>
        <dbReference type="ARBA" id="ARBA00023170"/>
    </source>
</evidence>
<keyword evidence="6" id="KW-1133">Transmembrane helix</keyword>
<dbReference type="InterPro" id="IPR046956">
    <property type="entry name" value="RLP23-like"/>
</dbReference>
<dbReference type="Proteomes" id="UP000288805">
    <property type="component" value="Unassembled WGS sequence"/>
</dbReference>
<name>A0A438I5W2_VITVI</name>
<feature type="domain" description="Leucine-rich repeat-containing N-terminal plant-type" evidence="10">
    <location>
        <begin position="3"/>
        <end position="41"/>
    </location>
</feature>
<keyword evidence="2" id="KW-0433">Leucine-rich repeat</keyword>
<evidence type="ECO:0000256" key="1">
    <source>
        <dbReference type="ARBA" id="ARBA00004479"/>
    </source>
</evidence>
<evidence type="ECO:0000256" key="3">
    <source>
        <dbReference type="ARBA" id="ARBA00022692"/>
    </source>
</evidence>
<evidence type="ECO:0000256" key="2">
    <source>
        <dbReference type="ARBA" id="ARBA00022614"/>
    </source>
</evidence>
<dbReference type="Gene3D" id="3.80.10.10">
    <property type="entry name" value="Ribonuclease Inhibitor"/>
    <property type="match status" value="1"/>
</dbReference>
<keyword evidence="7" id="KW-0472">Membrane</keyword>
<evidence type="ECO:0000256" key="7">
    <source>
        <dbReference type="ARBA" id="ARBA00023136"/>
    </source>
</evidence>
<keyword evidence="5" id="KW-0677">Repeat</keyword>
<evidence type="ECO:0000313" key="12">
    <source>
        <dbReference type="Proteomes" id="UP000288805"/>
    </source>
</evidence>
<proteinExistence type="predicted"/>
<dbReference type="Pfam" id="PF08263">
    <property type="entry name" value="LRRNT_2"/>
    <property type="match status" value="1"/>
</dbReference>
<evidence type="ECO:0000256" key="6">
    <source>
        <dbReference type="ARBA" id="ARBA00022989"/>
    </source>
</evidence>
<keyword evidence="4" id="KW-0732">Signal</keyword>
<reference evidence="11 12" key="1">
    <citation type="journal article" date="2018" name="PLoS Genet.">
        <title>Population sequencing reveals clonal diversity and ancestral inbreeding in the grapevine cultivar Chardonnay.</title>
        <authorList>
            <person name="Roach M.J."/>
            <person name="Johnson D.L."/>
            <person name="Bohlmann J."/>
            <person name="van Vuuren H.J."/>
            <person name="Jones S.J."/>
            <person name="Pretorius I.S."/>
            <person name="Schmidt S.A."/>
            <person name="Borneman A.R."/>
        </authorList>
    </citation>
    <scope>NUCLEOTIDE SEQUENCE [LARGE SCALE GENOMIC DNA]</scope>
    <source>
        <strain evidence="12">cv. Chardonnay</strain>
        <tissue evidence="11">Leaf</tissue>
    </source>
</reference>
<dbReference type="PANTHER" id="PTHR48063:SF35">
    <property type="entry name" value="RECEPTOR-LIKE PROTEIN 12"/>
    <property type="match status" value="1"/>
</dbReference>
<evidence type="ECO:0000256" key="5">
    <source>
        <dbReference type="ARBA" id="ARBA00022737"/>
    </source>
</evidence>
<organism evidence="11 12">
    <name type="scientific">Vitis vinifera</name>
    <name type="common">Grape</name>
    <dbReference type="NCBI Taxonomy" id="29760"/>
    <lineage>
        <taxon>Eukaryota</taxon>
        <taxon>Viridiplantae</taxon>
        <taxon>Streptophyta</taxon>
        <taxon>Embryophyta</taxon>
        <taxon>Tracheophyta</taxon>
        <taxon>Spermatophyta</taxon>
        <taxon>Magnoliopsida</taxon>
        <taxon>eudicotyledons</taxon>
        <taxon>Gunneridae</taxon>
        <taxon>Pentapetalae</taxon>
        <taxon>rosids</taxon>
        <taxon>Vitales</taxon>
        <taxon>Vitaceae</taxon>
        <taxon>Viteae</taxon>
        <taxon>Vitis</taxon>
    </lineage>
</organism>
<evidence type="ECO:0000313" key="11">
    <source>
        <dbReference type="EMBL" id="RVW92059.1"/>
    </source>
</evidence>
<comment type="caution">
    <text evidence="11">The sequence shown here is derived from an EMBL/GenBank/DDBJ whole genome shotgun (WGS) entry which is preliminary data.</text>
</comment>
<gene>
    <name evidence="11" type="ORF">CK203_037119</name>
</gene>
<dbReference type="EMBL" id="QGNW01000140">
    <property type="protein sequence ID" value="RVW92059.1"/>
    <property type="molecule type" value="Genomic_DNA"/>
</dbReference>
<dbReference type="AlphaFoldDB" id="A0A438I5W2"/>
<protein>
    <recommendedName>
        <fullName evidence="10">Leucine-rich repeat-containing N-terminal plant-type domain-containing protein</fullName>
    </recommendedName>
</protein>
<evidence type="ECO:0000259" key="10">
    <source>
        <dbReference type="Pfam" id="PF08263"/>
    </source>
</evidence>
<dbReference type="SUPFAM" id="SSF52058">
    <property type="entry name" value="L domain-like"/>
    <property type="match status" value="1"/>
</dbReference>
<evidence type="ECO:0000256" key="4">
    <source>
        <dbReference type="ARBA" id="ARBA00022729"/>
    </source>
</evidence>
<accession>A0A438I5W2</accession>
<sequence>MGLLEFKAFLKLNNEHADFLLPSWIDNNTSECCNWERVICNPTTGRVKKLFLNDITQQQNSWKTLVHYENVKFWLLNVSLFLPFEELHHLNLSANSFDGFIENEVILLYFTGFKGLSSLKKLEILDISGNEFDKSALKSLGTITSLKTLAICSMGLMDLFPFEAFYMSTLFL</sequence>
<dbReference type="InterPro" id="IPR032675">
    <property type="entry name" value="LRR_dom_sf"/>
</dbReference>
<dbReference type="GO" id="GO:0016020">
    <property type="term" value="C:membrane"/>
    <property type="evidence" value="ECO:0007669"/>
    <property type="project" value="UniProtKB-SubCell"/>
</dbReference>
<dbReference type="InterPro" id="IPR013210">
    <property type="entry name" value="LRR_N_plant-typ"/>
</dbReference>
<comment type="subcellular location">
    <subcellularLocation>
        <location evidence="1">Membrane</location>
        <topology evidence="1">Single-pass type I membrane protein</topology>
    </subcellularLocation>
</comment>